<comment type="caution">
    <text evidence="2">The sequence shown here is derived from an EMBL/GenBank/DDBJ whole genome shotgun (WGS) entry which is preliminary data.</text>
</comment>
<protein>
    <recommendedName>
        <fullName evidence="4">THO1-MOS11 C-terminal domain-containing protein</fullName>
    </recommendedName>
</protein>
<feature type="region of interest" description="Disordered" evidence="1">
    <location>
        <begin position="53"/>
        <end position="340"/>
    </location>
</feature>
<evidence type="ECO:0000313" key="2">
    <source>
        <dbReference type="EMBL" id="GLI62582.1"/>
    </source>
</evidence>
<name>A0ABQ5RY91_9CHLO</name>
<feature type="compositionally biased region" description="Low complexity" evidence="1">
    <location>
        <begin position="307"/>
        <end position="322"/>
    </location>
</feature>
<evidence type="ECO:0008006" key="4">
    <source>
        <dbReference type="Google" id="ProtNLM"/>
    </source>
</evidence>
<dbReference type="Proteomes" id="UP001165090">
    <property type="component" value="Unassembled WGS sequence"/>
</dbReference>
<evidence type="ECO:0000313" key="3">
    <source>
        <dbReference type="Proteomes" id="UP001165090"/>
    </source>
</evidence>
<feature type="compositionally biased region" description="Basic and acidic residues" evidence="1">
    <location>
        <begin position="209"/>
        <end position="247"/>
    </location>
</feature>
<feature type="compositionally biased region" description="Basic and acidic residues" evidence="1">
    <location>
        <begin position="149"/>
        <end position="181"/>
    </location>
</feature>
<keyword evidence="3" id="KW-1185">Reference proteome</keyword>
<evidence type="ECO:0000256" key="1">
    <source>
        <dbReference type="SAM" id="MobiDB-lite"/>
    </source>
</evidence>
<feature type="region of interest" description="Disordered" evidence="1">
    <location>
        <begin position="1"/>
        <end position="31"/>
    </location>
</feature>
<sequence>MDPLTEETGGLLVRPERPVFKAPPPRTSMLGLDKLAAQKRAELAEREIKRVKLSYEDTDAIANPSADANNHDGGSSGSGMPPPTAPPSSQERRFRGQRSDTPSHPGGVSTAALESLAEHKERQRGRDRSGLYASTSAAAPTAAAGDGGSIREELQRSDARFQEQLERYQRGRDRDRDRDSEGGTSSTRGAQGGGDRDRGRDGYGGNGSSRDRDRYGDHDRGRDASRSSKDRDRREYDDRGRGRDGGDPRYGGGDGGGDRASRPGSGSGFRRSEWDSSTPVRRSGGDDEWALTPVIPSGRAGGGTGSAGSSRAGAARSSYASGGWSGGGDTPLPAAAVPSG</sequence>
<dbReference type="EMBL" id="BSDZ01000013">
    <property type="protein sequence ID" value="GLI62582.1"/>
    <property type="molecule type" value="Genomic_DNA"/>
</dbReference>
<feature type="compositionally biased region" description="Basic and acidic residues" evidence="1">
    <location>
        <begin position="116"/>
        <end position="129"/>
    </location>
</feature>
<feature type="non-terminal residue" evidence="2">
    <location>
        <position position="340"/>
    </location>
</feature>
<reference evidence="2 3" key="1">
    <citation type="journal article" date="2023" name="IScience">
        <title>Expanded male sex-determining region conserved during the evolution of homothallism in the green alga Volvox.</title>
        <authorList>
            <person name="Yamamoto K."/>
            <person name="Matsuzaki R."/>
            <person name="Mahakham W."/>
            <person name="Heman W."/>
            <person name="Sekimoto H."/>
            <person name="Kawachi M."/>
            <person name="Minakuchi Y."/>
            <person name="Toyoda A."/>
            <person name="Nozaki H."/>
        </authorList>
    </citation>
    <scope>NUCLEOTIDE SEQUENCE [LARGE SCALE GENOMIC DNA]</scope>
    <source>
        <strain evidence="2 3">NIES-4468</strain>
    </source>
</reference>
<organism evidence="2 3">
    <name type="scientific">Volvox africanus</name>
    <dbReference type="NCBI Taxonomy" id="51714"/>
    <lineage>
        <taxon>Eukaryota</taxon>
        <taxon>Viridiplantae</taxon>
        <taxon>Chlorophyta</taxon>
        <taxon>core chlorophytes</taxon>
        <taxon>Chlorophyceae</taxon>
        <taxon>CS clade</taxon>
        <taxon>Chlamydomonadales</taxon>
        <taxon>Volvocaceae</taxon>
        <taxon>Volvox</taxon>
    </lineage>
</organism>
<feature type="compositionally biased region" description="Low complexity" evidence="1">
    <location>
        <begin position="133"/>
        <end position="144"/>
    </location>
</feature>
<proteinExistence type="predicted"/>
<accession>A0ABQ5RY91</accession>
<gene>
    <name evidence="2" type="ORF">VaNZ11_005256</name>
</gene>